<keyword evidence="2" id="KW-0813">Transport</keyword>
<feature type="transmembrane region" description="Helical" evidence="7">
    <location>
        <begin position="43"/>
        <end position="66"/>
    </location>
</feature>
<dbReference type="PANTHER" id="PTHR30450:SF1">
    <property type="entry name" value="D-METHIONINE TRANSPORT SYSTEM PERMEASE PROTEIN METI-RELATED"/>
    <property type="match status" value="1"/>
</dbReference>
<evidence type="ECO:0000313" key="9">
    <source>
        <dbReference type="EMBL" id="MPM36820.1"/>
    </source>
</evidence>
<feature type="transmembrane region" description="Helical" evidence="7">
    <location>
        <begin position="214"/>
        <end position="236"/>
    </location>
</feature>
<evidence type="ECO:0000256" key="2">
    <source>
        <dbReference type="ARBA" id="ARBA00022448"/>
    </source>
</evidence>
<protein>
    <recommendedName>
        <fullName evidence="8">ABC transmembrane type-1 domain-containing protein</fullName>
    </recommendedName>
</protein>
<evidence type="ECO:0000256" key="4">
    <source>
        <dbReference type="ARBA" id="ARBA00022692"/>
    </source>
</evidence>
<dbReference type="CDD" id="cd06261">
    <property type="entry name" value="TM_PBP2"/>
    <property type="match status" value="1"/>
</dbReference>
<dbReference type="AlphaFoldDB" id="A0A644Z7J6"/>
<dbReference type="InterPro" id="IPR035906">
    <property type="entry name" value="MetI-like_sf"/>
</dbReference>
<evidence type="ECO:0000256" key="6">
    <source>
        <dbReference type="ARBA" id="ARBA00023136"/>
    </source>
</evidence>
<evidence type="ECO:0000256" key="5">
    <source>
        <dbReference type="ARBA" id="ARBA00022989"/>
    </source>
</evidence>
<comment type="caution">
    <text evidence="9">The sequence shown here is derived from an EMBL/GenBank/DDBJ whole genome shotgun (WGS) entry which is preliminary data.</text>
</comment>
<name>A0A644Z7J6_9ZZZZ</name>
<proteinExistence type="predicted"/>
<organism evidence="9">
    <name type="scientific">bioreactor metagenome</name>
    <dbReference type="NCBI Taxonomy" id="1076179"/>
    <lineage>
        <taxon>unclassified sequences</taxon>
        <taxon>metagenomes</taxon>
        <taxon>ecological metagenomes</taxon>
    </lineage>
</organism>
<evidence type="ECO:0000256" key="3">
    <source>
        <dbReference type="ARBA" id="ARBA00022475"/>
    </source>
</evidence>
<dbReference type="EMBL" id="VSSQ01007733">
    <property type="protein sequence ID" value="MPM36820.1"/>
    <property type="molecule type" value="Genomic_DNA"/>
</dbReference>
<dbReference type="Pfam" id="PF00528">
    <property type="entry name" value="BPD_transp_1"/>
    <property type="match status" value="1"/>
</dbReference>
<feature type="transmembrane region" description="Helical" evidence="7">
    <location>
        <begin position="171"/>
        <end position="194"/>
    </location>
</feature>
<feature type="domain" description="ABC transmembrane type-1" evidence="8">
    <location>
        <begin position="39"/>
        <end position="233"/>
    </location>
</feature>
<keyword evidence="3" id="KW-1003">Cell membrane</keyword>
<dbReference type="GO" id="GO:0005886">
    <property type="term" value="C:plasma membrane"/>
    <property type="evidence" value="ECO:0007669"/>
    <property type="project" value="UniProtKB-SubCell"/>
</dbReference>
<dbReference type="FunFam" id="1.10.3720.10:FF:000002">
    <property type="entry name" value="D-methionine ABC transporter permease MetI"/>
    <property type="match status" value="1"/>
</dbReference>
<evidence type="ECO:0000259" key="8">
    <source>
        <dbReference type="PROSITE" id="PS50928"/>
    </source>
</evidence>
<accession>A0A644Z7J6</accession>
<gene>
    <name evidence="9" type="ORF">SDC9_83423</name>
</gene>
<comment type="subcellular location">
    <subcellularLocation>
        <location evidence="1">Cell membrane</location>
        <topology evidence="1">Multi-pass membrane protein</topology>
    </subcellularLocation>
</comment>
<sequence length="245" mass="26223">MTEFFQELLTALLNALDPLIEIFTPAFWAQYGSLLAAGTRDTLVMTIVSTVFAYALGLPLGVLLSITQPHGILPRKGLNRVLGWIINVGRSLPFIILMVAIMDFTKLLVGTKIGIQGAIVPLVISAAPFIARMVETSLAEVDAGVVEAAQAMGASPLQIIRKVYLPEARPSLLLGSSISIITILAYTAIAGAVGAGGLGDLAIRYGYQRRVPSMMLVTVVLIIILVQVIQSVFSWLSAKIDKHLK</sequence>
<dbReference type="InterPro" id="IPR000515">
    <property type="entry name" value="MetI-like"/>
</dbReference>
<dbReference type="NCBIfam" id="NF008049">
    <property type="entry name" value="PRK10782.1"/>
    <property type="match status" value="1"/>
</dbReference>
<dbReference type="PANTHER" id="PTHR30450">
    <property type="entry name" value="ABC TRANSPORTER PERMEASE"/>
    <property type="match status" value="1"/>
</dbReference>
<dbReference type="PROSITE" id="PS50928">
    <property type="entry name" value="ABC_TM1"/>
    <property type="match status" value="1"/>
</dbReference>
<reference evidence="9" key="1">
    <citation type="submission" date="2019-08" db="EMBL/GenBank/DDBJ databases">
        <authorList>
            <person name="Kucharzyk K."/>
            <person name="Murdoch R.W."/>
            <person name="Higgins S."/>
            <person name="Loffler F."/>
        </authorList>
    </citation>
    <scope>NUCLEOTIDE SEQUENCE</scope>
</reference>
<keyword evidence="4 7" id="KW-0812">Transmembrane</keyword>
<feature type="transmembrane region" description="Helical" evidence="7">
    <location>
        <begin position="113"/>
        <end position="131"/>
    </location>
</feature>
<dbReference type="InterPro" id="IPR051322">
    <property type="entry name" value="AA_ABC_Transporter_Permease"/>
</dbReference>
<feature type="transmembrane region" description="Helical" evidence="7">
    <location>
        <begin position="78"/>
        <end position="101"/>
    </location>
</feature>
<dbReference type="Gene3D" id="1.10.3720.10">
    <property type="entry name" value="MetI-like"/>
    <property type="match status" value="1"/>
</dbReference>
<evidence type="ECO:0000256" key="7">
    <source>
        <dbReference type="SAM" id="Phobius"/>
    </source>
</evidence>
<dbReference type="SUPFAM" id="SSF161098">
    <property type="entry name" value="MetI-like"/>
    <property type="match status" value="1"/>
</dbReference>
<evidence type="ECO:0000256" key="1">
    <source>
        <dbReference type="ARBA" id="ARBA00004651"/>
    </source>
</evidence>
<keyword evidence="6 7" id="KW-0472">Membrane</keyword>
<dbReference type="GO" id="GO:0048473">
    <property type="term" value="P:D-methionine transmembrane transport"/>
    <property type="evidence" value="ECO:0007669"/>
    <property type="project" value="TreeGrafter"/>
</dbReference>
<keyword evidence="5 7" id="KW-1133">Transmembrane helix</keyword>